<gene>
    <name evidence="5" type="ORF">SAMN04488121_1011304</name>
</gene>
<dbReference type="Proteomes" id="UP000199045">
    <property type="component" value="Unassembled WGS sequence"/>
</dbReference>
<organism evidence="5 6">
    <name type="scientific">Chitinophaga filiformis</name>
    <name type="common">Myxococcus filiformis</name>
    <name type="synonym">Flexibacter filiformis</name>
    <dbReference type="NCBI Taxonomy" id="104663"/>
    <lineage>
        <taxon>Bacteria</taxon>
        <taxon>Pseudomonadati</taxon>
        <taxon>Bacteroidota</taxon>
        <taxon>Chitinophagia</taxon>
        <taxon>Chitinophagales</taxon>
        <taxon>Chitinophagaceae</taxon>
        <taxon>Chitinophaga</taxon>
    </lineage>
</organism>
<dbReference type="GO" id="GO:0016887">
    <property type="term" value="F:ATP hydrolysis activity"/>
    <property type="evidence" value="ECO:0007669"/>
    <property type="project" value="InterPro"/>
</dbReference>
<dbReference type="InterPro" id="IPR017871">
    <property type="entry name" value="ABC_transporter-like_CS"/>
</dbReference>
<keyword evidence="3 5" id="KW-0067">ATP-binding</keyword>
<dbReference type="GO" id="GO:0005524">
    <property type="term" value="F:ATP binding"/>
    <property type="evidence" value="ECO:0007669"/>
    <property type="project" value="UniProtKB-KW"/>
</dbReference>
<evidence type="ECO:0000256" key="2">
    <source>
        <dbReference type="ARBA" id="ARBA00022741"/>
    </source>
</evidence>
<reference evidence="5 6" key="1">
    <citation type="submission" date="2016-10" db="EMBL/GenBank/DDBJ databases">
        <authorList>
            <person name="de Groot N.N."/>
        </authorList>
    </citation>
    <scope>NUCLEOTIDE SEQUENCE [LARGE SCALE GENOMIC DNA]</scope>
    <source>
        <strain evidence="5 6">DSM 527</strain>
    </source>
</reference>
<evidence type="ECO:0000259" key="4">
    <source>
        <dbReference type="PROSITE" id="PS50893"/>
    </source>
</evidence>
<evidence type="ECO:0000313" key="6">
    <source>
        <dbReference type="Proteomes" id="UP000199045"/>
    </source>
</evidence>
<dbReference type="PROSITE" id="PS50893">
    <property type="entry name" value="ABC_TRANSPORTER_2"/>
    <property type="match status" value="1"/>
</dbReference>
<dbReference type="GO" id="GO:0022857">
    <property type="term" value="F:transmembrane transporter activity"/>
    <property type="evidence" value="ECO:0007669"/>
    <property type="project" value="TreeGrafter"/>
</dbReference>
<comment type="similarity">
    <text evidence="1">Belongs to the ABC transporter superfamily.</text>
</comment>
<dbReference type="SUPFAM" id="SSF52540">
    <property type="entry name" value="P-loop containing nucleoside triphosphate hydrolases"/>
    <property type="match status" value="1"/>
</dbReference>
<dbReference type="PANTHER" id="PTHR24220:SF689">
    <property type="entry name" value="LIPOPROTEIN-RELEASING SYSTEM ATP-BINDING PROTEIN LOLD"/>
    <property type="match status" value="1"/>
</dbReference>
<dbReference type="PANTHER" id="PTHR24220">
    <property type="entry name" value="IMPORT ATP-BINDING PROTEIN"/>
    <property type="match status" value="1"/>
</dbReference>
<dbReference type="STRING" id="104663.SAMN04488121_1011304"/>
<dbReference type="InterPro" id="IPR003439">
    <property type="entry name" value="ABC_transporter-like_ATP-bd"/>
</dbReference>
<protein>
    <submittedName>
        <fullName evidence="5">Putative ABC transport system ATP-binding protein</fullName>
    </submittedName>
</protein>
<evidence type="ECO:0000256" key="3">
    <source>
        <dbReference type="ARBA" id="ARBA00022840"/>
    </source>
</evidence>
<dbReference type="InterPro" id="IPR015854">
    <property type="entry name" value="ABC_transpr_LolD-like"/>
</dbReference>
<dbReference type="GO" id="GO:0005886">
    <property type="term" value="C:plasma membrane"/>
    <property type="evidence" value="ECO:0007669"/>
    <property type="project" value="TreeGrafter"/>
</dbReference>
<sequence length="244" mass="27926">MSMAVATAMDIFHLEKALYWDIIKNTSFMQIQLDNLVPVPLRDKILQRSSDIWNRPVTFTPGSFTKIKAPSGTGKTTLVHYLYHIRTDYTGQVLVNGQPWASYSKGAIAGMRQEQISVIFQDLRIFEQLTALENIELKRVMNAQPYCSAEKVKEMAARLNVTHVLNQSGRTLSYGERQRVAIIRALVQPFQWLIMDEPFSHLDEDNANRAAQLIAEECKARKAGFILTDLDNDTRFAYDTYYNL</sequence>
<dbReference type="EMBL" id="FNBN01000001">
    <property type="protein sequence ID" value="SDF26313.1"/>
    <property type="molecule type" value="Genomic_DNA"/>
</dbReference>
<feature type="domain" description="ABC transporter" evidence="4">
    <location>
        <begin position="31"/>
        <end position="242"/>
    </location>
</feature>
<dbReference type="InterPro" id="IPR027417">
    <property type="entry name" value="P-loop_NTPase"/>
</dbReference>
<dbReference type="Gene3D" id="3.40.50.300">
    <property type="entry name" value="P-loop containing nucleotide triphosphate hydrolases"/>
    <property type="match status" value="1"/>
</dbReference>
<keyword evidence="2" id="KW-0547">Nucleotide-binding</keyword>
<dbReference type="PROSITE" id="PS00211">
    <property type="entry name" value="ABC_TRANSPORTER_1"/>
    <property type="match status" value="1"/>
</dbReference>
<name>A0A1G7JN29_CHIFI</name>
<proteinExistence type="inferred from homology"/>
<dbReference type="Pfam" id="PF00005">
    <property type="entry name" value="ABC_tran"/>
    <property type="match status" value="1"/>
</dbReference>
<evidence type="ECO:0000256" key="1">
    <source>
        <dbReference type="ARBA" id="ARBA00005417"/>
    </source>
</evidence>
<evidence type="ECO:0000313" key="5">
    <source>
        <dbReference type="EMBL" id="SDF26313.1"/>
    </source>
</evidence>
<dbReference type="AlphaFoldDB" id="A0A1G7JN29"/>
<accession>A0A1G7JN29</accession>
<dbReference type="OrthoDB" id="1098100at2"/>